<name>A0A0M2NIM8_9FIRM</name>
<sequence>MNKKRPFNAETALRIYYTYPNEIGNPQLKELFDVAANSTVAVIKKEIRKLMNEAGIKVWNPQNVDTKTAYEYAGIDIETIEKSYMKIKKLGLEMQT</sequence>
<dbReference type="AlphaFoldDB" id="A0A0M2NIM8"/>
<evidence type="ECO:0000313" key="2">
    <source>
        <dbReference type="Proteomes" id="UP000034076"/>
    </source>
</evidence>
<dbReference type="STRING" id="270498.CHK_0525"/>
<accession>A0A0M2NIM8</accession>
<proteinExistence type="predicted"/>
<dbReference type="EMBL" id="LAYJ01000047">
    <property type="protein sequence ID" value="KKI52008.1"/>
    <property type="molecule type" value="Genomic_DNA"/>
</dbReference>
<evidence type="ECO:0000313" key="1">
    <source>
        <dbReference type="EMBL" id="KKI52008.1"/>
    </source>
</evidence>
<reference evidence="1 2" key="1">
    <citation type="submission" date="2015-04" db="EMBL/GenBank/DDBJ databases">
        <title>Draft genome sequence of bacteremic isolate Catabacter hongkongensis type strain HKU16T.</title>
        <authorList>
            <person name="Lau S.K."/>
            <person name="Teng J.L."/>
            <person name="Huang Y."/>
            <person name="Curreem S.O."/>
            <person name="Tsui S.K."/>
            <person name="Woo P.C."/>
        </authorList>
    </citation>
    <scope>NUCLEOTIDE SEQUENCE [LARGE SCALE GENOMIC DNA]</scope>
    <source>
        <strain evidence="1 2">HKU16</strain>
    </source>
</reference>
<gene>
    <name evidence="1" type="ORF">CHK_0525</name>
</gene>
<dbReference type="OrthoDB" id="2085907at2"/>
<dbReference type="Proteomes" id="UP000034076">
    <property type="component" value="Unassembled WGS sequence"/>
</dbReference>
<keyword evidence="2" id="KW-1185">Reference proteome</keyword>
<dbReference type="RefSeq" id="WP_046442468.1">
    <property type="nucleotide sequence ID" value="NZ_LAYJ01000047.1"/>
</dbReference>
<protein>
    <submittedName>
        <fullName evidence="1">Uncharacterized protein</fullName>
    </submittedName>
</protein>
<organism evidence="1 2">
    <name type="scientific">Christensenella hongkongensis</name>
    <dbReference type="NCBI Taxonomy" id="270498"/>
    <lineage>
        <taxon>Bacteria</taxon>
        <taxon>Bacillati</taxon>
        <taxon>Bacillota</taxon>
        <taxon>Clostridia</taxon>
        <taxon>Christensenellales</taxon>
        <taxon>Christensenellaceae</taxon>
        <taxon>Christensenella</taxon>
    </lineage>
</organism>
<comment type="caution">
    <text evidence="1">The sequence shown here is derived from an EMBL/GenBank/DDBJ whole genome shotgun (WGS) entry which is preliminary data.</text>
</comment>